<name>A0ABT7AZY1_9CYAN</name>
<dbReference type="Pfam" id="PF00512">
    <property type="entry name" value="HisKA"/>
    <property type="match status" value="1"/>
</dbReference>
<comment type="caution">
    <text evidence="11">The sequence shown here is derived from an EMBL/GenBank/DDBJ whole genome shotgun (WGS) entry which is preliminary data.</text>
</comment>
<evidence type="ECO:0000256" key="5">
    <source>
        <dbReference type="ARBA" id="ARBA00023012"/>
    </source>
</evidence>
<keyword evidence="12" id="KW-1185">Reference proteome</keyword>
<dbReference type="Pfam" id="PF02518">
    <property type="entry name" value="HATPase_c"/>
    <property type="match status" value="1"/>
</dbReference>
<dbReference type="InterPro" id="IPR003661">
    <property type="entry name" value="HisK_dim/P_dom"/>
</dbReference>
<dbReference type="SUPFAM" id="SSF52172">
    <property type="entry name" value="CheY-like"/>
    <property type="match status" value="1"/>
</dbReference>
<feature type="transmembrane region" description="Helical" evidence="8">
    <location>
        <begin position="356"/>
        <end position="375"/>
    </location>
</feature>
<sequence length="928" mass="104531">MWHRLKQYFQQWQPLLTIAPTVTATVMVAGMAGGFQLLEWATLDQFFRYRLLEDREQRITVITIDDRDIHEMGTWPLTDGTLAQIISILNQHHPRVIGLDLYRDLPVAPGTQEWMQVMAQTPHLIGIKKAVGQRVASPSALEENQQVALADLVVDADSKIRRALIVSVDEDGQLLPTLGVRTALDYLGAEGVELETVDSERKFYGLGKAIFRPLTSENGNYRQADLGGYQIMLNYRGTEDRFDSITITELLKGDFEPQLIRDRLILMGSVAQSTNDFFHTPYSNRNQATSEPMPGVFIHANIASLMLSAALDDRPLLSVLSLPLKGLWVFFWSEVGVLLSWILPTIKFSATRSFPGLTIVAVSISGLTILGVGYGAFLVGWWIPVIAPLCALTVAAIFAMNSRYQRQLQQANAQLQEYSHTLEQKVRDRTQELEQAKMAADRANQAKSEFLANMSHELRTPLNGILGYTQILQRSDNLLKSQVDGIHIIHQCGSHLLTLINDILDLSKIEARKLELQNTYFHFPSFLMGIVEIFRLRAQQKNLDFIYQPDPWLPLGIYADEKRLRQVLINLLGNAIKFTDRGQVIFKVINQSSRLETLTPDQKICIHFEIEDTGFGMTDDQIKQIFEPFEQVGEAKKRLEGTGLGLTISQRIAELMGSQIQVESSLGEGSRFWVDLPLTVAAQATDNFYAHKTRKIVGFQGGVKTILMVDDKWENRSIIVGLLESVGFRCLQANHGEEALEKMEKDKPDLLITNIMMPVMDGFDLIEHIRQSDCWKNIPIIVSSAKAFASDQQESLEVGGDAFLPKPVQVDLLFAYLQKYLNLEWIYANQGSVNSEVEVEKGIAHSSSSENNRAEQQVIFPEQKILEKLLDLALRGNIHSLGKEAIALKKHHPTYVGFALKLQQLVDNFQVKEIRSLIESGLNTEIKR</sequence>
<feature type="domain" description="Response regulatory" evidence="10">
    <location>
        <begin position="705"/>
        <end position="821"/>
    </location>
</feature>
<dbReference type="RefSeq" id="WP_283755376.1">
    <property type="nucleotide sequence ID" value="NZ_JAQOSP010000119.1"/>
</dbReference>
<dbReference type="SUPFAM" id="SSF47384">
    <property type="entry name" value="Homodimeric domain of signal transducing histidine kinase"/>
    <property type="match status" value="1"/>
</dbReference>
<feature type="transmembrane region" description="Helical" evidence="8">
    <location>
        <begin position="381"/>
        <end position="400"/>
    </location>
</feature>
<keyword evidence="8" id="KW-1133">Transmembrane helix</keyword>
<dbReference type="SMART" id="SM00448">
    <property type="entry name" value="REC"/>
    <property type="match status" value="1"/>
</dbReference>
<dbReference type="CDD" id="cd16922">
    <property type="entry name" value="HATPase_EvgS-ArcB-TorS-like"/>
    <property type="match status" value="1"/>
</dbReference>
<keyword evidence="4" id="KW-0418">Kinase</keyword>
<evidence type="ECO:0000313" key="11">
    <source>
        <dbReference type="EMBL" id="MDJ1171623.1"/>
    </source>
</evidence>
<dbReference type="InterPro" id="IPR005467">
    <property type="entry name" value="His_kinase_dom"/>
</dbReference>
<evidence type="ECO:0000313" key="12">
    <source>
        <dbReference type="Proteomes" id="UP001235303"/>
    </source>
</evidence>
<dbReference type="InterPro" id="IPR007890">
    <property type="entry name" value="CHASE2"/>
</dbReference>
<feature type="domain" description="Histidine kinase" evidence="9">
    <location>
        <begin position="453"/>
        <end position="680"/>
    </location>
</feature>
<dbReference type="EC" id="2.7.13.3" evidence="2"/>
<dbReference type="SMART" id="SM00387">
    <property type="entry name" value="HATPase_c"/>
    <property type="match status" value="1"/>
</dbReference>
<evidence type="ECO:0000256" key="3">
    <source>
        <dbReference type="ARBA" id="ARBA00022553"/>
    </source>
</evidence>
<dbReference type="Gene3D" id="1.10.287.130">
    <property type="match status" value="1"/>
</dbReference>
<dbReference type="Gene3D" id="3.40.50.2300">
    <property type="match status" value="1"/>
</dbReference>
<dbReference type="InterPro" id="IPR011006">
    <property type="entry name" value="CheY-like_superfamily"/>
</dbReference>
<dbReference type="Pfam" id="PF00072">
    <property type="entry name" value="Response_reg"/>
    <property type="match status" value="1"/>
</dbReference>
<dbReference type="CDD" id="cd17546">
    <property type="entry name" value="REC_hyHK_CKI1_RcsC-like"/>
    <property type="match status" value="1"/>
</dbReference>
<feature type="coiled-coil region" evidence="7">
    <location>
        <begin position="401"/>
        <end position="453"/>
    </location>
</feature>
<dbReference type="InterPro" id="IPR036890">
    <property type="entry name" value="HATPase_C_sf"/>
</dbReference>
<dbReference type="InterPro" id="IPR001789">
    <property type="entry name" value="Sig_transdc_resp-reg_receiver"/>
</dbReference>
<comment type="catalytic activity">
    <reaction evidence="1">
        <text>ATP + protein L-histidine = ADP + protein N-phospho-L-histidine.</text>
        <dbReference type="EC" id="2.7.13.3"/>
    </reaction>
</comment>
<evidence type="ECO:0000256" key="6">
    <source>
        <dbReference type="PROSITE-ProRule" id="PRU00169"/>
    </source>
</evidence>
<dbReference type="PROSITE" id="PS50109">
    <property type="entry name" value="HIS_KIN"/>
    <property type="match status" value="1"/>
</dbReference>
<keyword evidence="8" id="KW-0812">Transmembrane</keyword>
<comment type="caution">
    <text evidence="6">Lacks conserved residue(s) required for the propagation of feature annotation.</text>
</comment>
<dbReference type="InterPro" id="IPR003594">
    <property type="entry name" value="HATPase_dom"/>
</dbReference>
<keyword evidence="3" id="KW-0597">Phosphoprotein</keyword>
<dbReference type="SUPFAM" id="SSF55874">
    <property type="entry name" value="ATPase domain of HSP90 chaperone/DNA topoisomerase II/histidine kinase"/>
    <property type="match status" value="1"/>
</dbReference>
<dbReference type="CDD" id="cd00082">
    <property type="entry name" value="HisKA"/>
    <property type="match status" value="1"/>
</dbReference>
<dbReference type="Proteomes" id="UP001235303">
    <property type="component" value="Unassembled WGS sequence"/>
</dbReference>
<organism evidence="11 12">
    <name type="scientific">Roseofilum acuticapitatum BLCC-M154</name>
    <dbReference type="NCBI Taxonomy" id="3022444"/>
    <lineage>
        <taxon>Bacteria</taxon>
        <taxon>Bacillati</taxon>
        <taxon>Cyanobacteriota</taxon>
        <taxon>Cyanophyceae</taxon>
        <taxon>Desertifilales</taxon>
        <taxon>Desertifilaceae</taxon>
        <taxon>Roseofilum</taxon>
        <taxon>Roseofilum acuticapitatum</taxon>
    </lineage>
</organism>
<accession>A0ABT7AZY1</accession>
<evidence type="ECO:0000256" key="2">
    <source>
        <dbReference type="ARBA" id="ARBA00012438"/>
    </source>
</evidence>
<feature type="transmembrane region" description="Helical" evidence="8">
    <location>
        <begin position="326"/>
        <end position="344"/>
    </location>
</feature>
<dbReference type="PRINTS" id="PR00344">
    <property type="entry name" value="BCTRLSENSOR"/>
</dbReference>
<dbReference type="PROSITE" id="PS50110">
    <property type="entry name" value="RESPONSE_REGULATORY"/>
    <property type="match status" value="1"/>
</dbReference>
<dbReference type="PANTHER" id="PTHR45339">
    <property type="entry name" value="HYBRID SIGNAL TRANSDUCTION HISTIDINE KINASE J"/>
    <property type="match status" value="1"/>
</dbReference>
<evidence type="ECO:0000256" key="1">
    <source>
        <dbReference type="ARBA" id="ARBA00000085"/>
    </source>
</evidence>
<evidence type="ECO:0000259" key="10">
    <source>
        <dbReference type="PROSITE" id="PS50110"/>
    </source>
</evidence>
<dbReference type="Gene3D" id="3.30.565.10">
    <property type="entry name" value="Histidine kinase-like ATPase, C-terminal domain"/>
    <property type="match status" value="1"/>
</dbReference>
<gene>
    <name evidence="11" type="ORF">PMG71_19510</name>
</gene>
<dbReference type="SMART" id="SM01080">
    <property type="entry name" value="CHASE2"/>
    <property type="match status" value="1"/>
</dbReference>
<proteinExistence type="predicted"/>
<reference evidence="11 12" key="1">
    <citation type="submission" date="2023-01" db="EMBL/GenBank/DDBJ databases">
        <title>Novel diversity within Roseofilum (Cyanobacteria; Desertifilaceae) from marine benthic mats with descriptions of four novel species.</title>
        <authorList>
            <person name="Wang Y."/>
            <person name="Berthold D.E."/>
            <person name="Hu J."/>
            <person name="Lefler F.W."/>
            <person name="Laughinghouse H.D. IV."/>
        </authorList>
    </citation>
    <scope>NUCLEOTIDE SEQUENCE [LARGE SCALE GENOMIC DNA]</scope>
    <source>
        <strain evidence="11 12">BLCC-M154</strain>
    </source>
</reference>
<dbReference type="Pfam" id="PF05226">
    <property type="entry name" value="CHASE2"/>
    <property type="match status" value="1"/>
</dbReference>
<dbReference type="InterPro" id="IPR036097">
    <property type="entry name" value="HisK_dim/P_sf"/>
</dbReference>
<feature type="transmembrane region" description="Helical" evidence="8">
    <location>
        <begin position="12"/>
        <end position="38"/>
    </location>
</feature>
<protein>
    <recommendedName>
        <fullName evidence="2">histidine kinase</fullName>
        <ecNumber evidence="2">2.7.13.3</ecNumber>
    </recommendedName>
</protein>
<dbReference type="SMART" id="SM00388">
    <property type="entry name" value="HisKA"/>
    <property type="match status" value="1"/>
</dbReference>
<evidence type="ECO:0000259" key="9">
    <source>
        <dbReference type="PROSITE" id="PS50109"/>
    </source>
</evidence>
<evidence type="ECO:0000256" key="7">
    <source>
        <dbReference type="SAM" id="Coils"/>
    </source>
</evidence>
<keyword evidence="4" id="KW-0808">Transferase</keyword>
<evidence type="ECO:0000256" key="8">
    <source>
        <dbReference type="SAM" id="Phobius"/>
    </source>
</evidence>
<dbReference type="PANTHER" id="PTHR45339:SF1">
    <property type="entry name" value="HYBRID SIGNAL TRANSDUCTION HISTIDINE KINASE J"/>
    <property type="match status" value="1"/>
</dbReference>
<keyword evidence="7" id="KW-0175">Coiled coil</keyword>
<keyword evidence="5" id="KW-0902">Two-component regulatory system</keyword>
<dbReference type="EMBL" id="JAQOSP010000119">
    <property type="protein sequence ID" value="MDJ1171623.1"/>
    <property type="molecule type" value="Genomic_DNA"/>
</dbReference>
<keyword evidence="8" id="KW-0472">Membrane</keyword>
<dbReference type="InterPro" id="IPR004358">
    <property type="entry name" value="Sig_transdc_His_kin-like_C"/>
</dbReference>
<evidence type="ECO:0000256" key="4">
    <source>
        <dbReference type="ARBA" id="ARBA00022777"/>
    </source>
</evidence>